<dbReference type="EMBL" id="LTAN01000008">
    <property type="protein sequence ID" value="OBR05488.1"/>
    <property type="molecule type" value="Genomic_DNA"/>
</dbReference>
<gene>
    <name evidence="3" type="ORF">CH63R_12191</name>
</gene>
<name>A0A1B7Y0E0_COLHI</name>
<feature type="chain" id="PRO_5008601226" evidence="2">
    <location>
        <begin position="23"/>
        <end position="189"/>
    </location>
</feature>
<dbReference type="AlphaFoldDB" id="A0A1B7Y0E0"/>
<feature type="compositionally biased region" description="Basic and acidic residues" evidence="1">
    <location>
        <begin position="93"/>
        <end position="107"/>
    </location>
</feature>
<evidence type="ECO:0000313" key="4">
    <source>
        <dbReference type="Proteomes" id="UP000092177"/>
    </source>
</evidence>
<dbReference type="RefSeq" id="XP_018154006.1">
    <property type="nucleotide sequence ID" value="XM_018307165.1"/>
</dbReference>
<reference evidence="4" key="1">
    <citation type="journal article" date="2017" name="BMC Genomics">
        <title>Gapless genome assembly of Colletotrichum higginsianum reveals chromosome structure and association of transposable elements with secondary metabolite gene clusters.</title>
        <authorList>
            <person name="Dallery J.-F."/>
            <person name="Lapalu N."/>
            <person name="Zampounis A."/>
            <person name="Pigne S."/>
            <person name="Luyten I."/>
            <person name="Amselem J."/>
            <person name="Wittenberg A.H.J."/>
            <person name="Zhou S."/>
            <person name="de Queiroz M.V."/>
            <person name="Robin G.P."/>
            <person name="Auger A."/>
            <person name="Hainaut M."/>
            <person name="Henrissat B."/>
            <person name="Kim K.-T."/>
            <person name="Lee Y.-H."/>
            <person name="Lespinet O."/>
            <person name="Schwartz D.C."/>
            <person name="Thon M.R."/>
            <person name="O'Connell R.J."/>
        </authorList>
    </citation>
    <scope>NUCLEOTIDE SEQUENCE [LARGE SCALE GENOMIC DNA]</scope>
    <source>
        <strain evidence="4">IMI 349063</strain>
    </source>
</reference>
<feature type="signal peptide" evidence="2">
    <location>
        <begin position="1"/>
        <end position="22"/>
    </location>
</feature>
<proteinExistence type="predicted"/>
<keyword evidence="4" id="KW-1185">Reference proteome</keyword>
<accession>A0A1B7Y0E0</accession>
<organism evidence="3 4">
    <name type="scientific">Colletotrichum higginsianum (strain IMI 349063)</name>
    <name type="common">Crucifer anthracnose fungus</name>
    <dbReference type="NCBI Taxonomy" id="759273"/>
    <lineage>
        <taxon>Eukaryota</taxon>
        <taxon>Fungi</taxon>
        <taxon>Dikarya</taxon>
        <taxon>Ascomycota</taxon>
        <taxon>Pezizomycotina</taxon>
        <taxon>Sordariomycetes</taxon>
        <taxon>Hypocreomycetidae</taxon>
        <taxon>Glomerellales</taxon>
        <taxon>Glomerellaceae</taxon>
        <taxon>Colletotrichum</taxon>
        <taxon>Colletotrichum destructivum species complex</taxon>
    </lineage>
</organism>
<dbReference type="VEuPathDB" id="FungiDB:CH63R_12191"/>
<sequence>MIICRRRWAIFAQLATAATTNALQIISPPQSKTTPNILPPPIIRFPSLLRPSHPVSSSPFSPTPSAPSRVYPTYFPSAPCPAPEGRRVQTRPPFKDESSDLVADRPGLRSFPLPTTNPPCRAMSFEAEAVVLCPVPPGITSASLPQPDGRHLAVWGVLARGGCVDHDTERRDAAHGGMSAVKAQTSSHS</sequence>
<evidence type="ECO:0000256" key="1">
    <source>
        <dbReference type="SAM" id="MobiDB-lite"/>
    </source>
</evidence>
<keyword evidence="2" id="KW-0732">Signal</keyword>
<feature type="region of interest" description="Disordered" evidence="1">
    <location>
        <begin position="78"/>
        <end position="114"/>
    </location>
</feature>
<comment type="caution">
    <text evidence="3">The sequence shown here is derived from an EMBL/GenBank/DDBJ whole genome shotgun (WGS) entry which is preliminary data.</text>
</comment>
<dbReference type="KEGG" id="chig:CH63R_12191"/>
<dbReference type="GeneID" id="28871272"/>
<evidence type="ECO:0000313" key="3">
    <source>
        <dbReference type="EMBL" id="OBR05488.1"/>
    </source>
</evidence>
<evidence type="ECO:0000256" key="2">
    <source>
        <dbReference type="SAM" id="SignalP"/>
    </source>
</evidence>
<protein>
    <submittedName>
        <fullName evidence="3">Uncharacterized protein</fullName>
    </submittedName>
</protein>
<dbReference type="Proteomes" id="UP000092177">
    <property type="component" value="Chromosome 8"/>
</dbReference>